<proteinExistence type="predicted"/>
<gene>
    <name evidence="2" type="ORF">I5E68_14265</name>
</gene>
<feature type="transmembrane region" description="Helical" evidence="1">
    <location>
        <begin position="60"/>
        <end position="83"/>
    </location>
</feature>
<feature type="transmembrane region" description="Helical" evidence="1">
    <location>
        <begin position="372"/>
        <end position="392"/>
    </location>
</feature>
<name>A0A931HDH9_9SPHN</name>
<keyword evidence="1" id="KW-0472">Membrane</keyword>
<accession>A0A931HDH9</accession>
<feature type="transmembrane region" description="Helical" evidence="1">
    <location>
        <begin position="275"/>
        <end position="292"/>
    </location>
</feature>
<sequence length="558" mass="60069">MAGAVAIRPDAFYPGNLLFLARHYALGQDVPVAIGFLASWLACLFAASRSPLSGRPSQSVPILPNALLAFGLLAMVLGCWWLRETILFDFDLSRDEQMARFDAAILAGGQLFAPAPSDWQTFHDALNTLFILPVPGHGAWVSNYLPGNAALLALGSVLLPAALVAPLLTGIAGLSLWSITARLWPESAATRSVVLLLFAGSAQVWLTATTTFAMSAHLACNGVWLALFLRDRPWAHAMAMVTALLATGLHQPLFHPLFAGPVLLTTLLQKRYRLFGAYTLAYGAIGLFWLAWPGWVAGLAASSAAGAGPAITAGEPVTFFERLDSILRVPHPTSLWIEAANALRFVSWQHVLALPLAILGSCVAWRRREALPIALATGILALFLVMTLLLPLQGHGYGYRYAHGLIPSLCLLGGYGWNWLEGRKAAPPRAIVLASLASLCILLPVRVVMAQQFLAPLAALDRKVAQAGSDIVVVEDEGLLFGDNLVINRSDLSNRPVRLLASKLSPRDITRLCNDHRIAFVDARQMTEARALYGHAALPSPGEHMASLVETARLHCKL</sequence>
<feature type="transmembrane region" description="Helical" evidence="1">
    <location>
        <begin position="30"/>
        <end position="48"/>
    </location>
</feature>
<feature type="transmembrane region" description="Helical" evidence="1">
    <location>
        <begin position="430"/>
        <end position="449"/>
    </location>
</feature>
<feature type="transmembrane region" description="Helical" evidence="1">
    <location>
        <begin position="398"/>
        <end position="418"/>
    </location>
</feature>
<evidence type="ECO:0000313" key="3">
    <source>
        <dbReference type="Proteomes" id="UP000617634"/>
    </source>
</evidence>
<dbReference type="EMBL" id="JADZGI010000002">
    <property type="protein sequence ID" value="MBH0114105.1"/>
    <property type="molecule type" value="Genomic_DNA"/>
</dbReference>
<protein>
    <submittedName>
        <fullName evidence="2">Uncharacterized protein</fullName>
    </submittedName>
</protein>
<keyword evidence="3" id="KW-1185">Reference proteome</keyword>
<keyword evidence="1" id="KW-0812">Transmembrane</keyword>
<feature type="transmembrane region" description="Helical" evidence="1">
    <location>
        <begin position="345"/>
        <end position="365"/>
    </location>
</feature>
<keyword evidence="1" id="KW-1133">Transmembrane helix</keyword>
<comment type="caution">
    <text evidence="2">The sequence shown here is derived from an EMBL/GenBank/DDBJ whole genome shotgun (WGS) entry which is preliminary data.</text>
</comment>
<feature type="transmembrane region" description="Helical" evidence="1">
    <location>
        <begin position="193"/>
        <end position="214"/>
    </location>
</feature>
<feature type="transmembrane region" description="Helical" evidence="1">
    <location>
        <begin position="234"/>
        <end position="254"/>
    </location>
</feature>
<dbReference type="Proteomes" id="UP000617634">
    <property type="component" value="Unassembled WGS sequence"/>
</dbReference>
<dbReference type="AlphaFoldDB" id="A0A931HDH9"/>
<feature type="transmembrane region" description="Helical" evidence="1">
    <location>
        <begin position="150"/>
        <end position="181"/>
    </location>
</feature>
<organism evidence="2 3">
    <name type="scientific">Novosphingobium aureum</name>
    <dbReference type="NCBI Taxonomy" id="2792964"/>
    <lineage>
        <taxon>Bacteria</taxon>
        <taxon>Pseudomonadati</taxon>
        <taxon>Pseudomonadota</taxon>
        <taxon>Alphaproteobacteria</taxon>
        <taxon>Sphingomonadales</taxon>
        <taxon>Sphingomonadaceae</taxon>
        <taxon>Novosphingobium</taxon>
    </lineage>
</organism>
<evidence type="ECO:0000256" key="1">
    <source>
        <dbReference type="SAM" id="Phobius"/>
    </source>
</evidence>
<evidence type="ECO:0000313" key="2">
    <source>
        <dbReference type="EMBL" id="MBH0114105.1"/>
    </source>
</evidence>
<reference evidence="2" key="1">
    <citation type="submission" date="2020-11" db="EMBL/GenBank/DDBJ databases">
        <title>Novosphingobium aureum sp. nov., a marine bacterium isolated from sediment of a salt flat.</title>
        <authorList>
            <person name="Yoo Y."/>
            <person name="Kim J.-J."/>
        </authorList>
    </citation>
    <scope>NUCLEOTIDE SEQUENCE</scope>
    <source>
        <strain evidence="2">YJ-S2-02</strain>
    </source>
</reference>